<dbReference type="InterPro" id="IPR023772">
    <property type="entry name" value="DNA-bd_HTH_TetR-type_CS"/>
</dbReference>
<feature type="DNA-binding region" description="H-T-H motif" evidence="4">
    <location>
        <begin position="28"/>
        <end position="47"/>
    </location>
</feature>
<gene>
    <name evidence="6" type="ORF">GSM42_09085</name>
</gene>
<dbReference type="Gene3D" id="1.10.10.60">
    <property type="entry name" value="Homeodomain-like"/>
    <property type="match status" value="1"/>
</dbReference>
<dbReference type="EMBL" id="WUUL01000005">
    <property type="protein sequence ID" value="MXQ53868.1"/>
    <property type="molecule type" value="Genomic_DNA"/>
</dbReference>
<keyword evidence="3" id="KW-0804">Transcription</keyword>
<evidence type="ECO:0000313" key="7">
    <source>
        <dbReference type="Proteomes" id="UP000430692"/>
    </source>
</evidence>
<keyword evidence="1" id="KW-0805">Transcription regulation</keyword>
<dbReference type="SUPFAM" id="SSF46689">
    <property type="entry name" value="Homeodomain-like"/>
    <property type="match status" value="1"/>
</dbReference>
<keyword evidence="2 4" id="KW-0238">DNA-binding</keyword>
<evidence type="ECO:0000313" key="6">
    <source>
        <dbReference type="EMBL" id="MXQ53868.1"/>
    </source>
</evidence>
<dbReference type="GO" id="GO:0003700">
    <property type="term" value="F:DNA-binding transcription factor activity"/>
    <property type="evidence" value="ECO:0007669"/>
    <property type="project" value="TreeGrafter"/>
</dbReference>
<dbReference type="PANTHER" id="PTHR30055">
    <property type="entry name" value="HTH-TYPE TRANSCRIPTIONAL REGULATOR RUTR"/>
    <property type="match status" value="1"/>
</dbReference>
<dbReference type="PROSITE" id="PS50977">
    <property type="entry name" value="HTH_TETR_2"/>
    <property type="match status" value="1"/>
</dbReference>
<dbReference type="RefSeq" id="WP_160801227.1">
    <property type="nucleotide sequence ID" value="NZ_WUUL01000005.1"/>
</dbReference>
<dbReference type="AlphaFoldDB" id="A0A6I4VTN8"/>
<dbReference type="InterPro" id="IPR001647">
    <property type="entry name" value="HTH_TetR"/>
</dbReference>
<protein>
    <submittedName>
        <fullName evidence="6">TetR family transcriptional regulator</fullName>
    </submittedName>
</protein>
<dbReference type="InterPro" id="IPR050109">
    <property type="entry name" value="HTH-type_TetR-like_transc_reg"/>
</dbReference>
<keyword evidence="7" id="KW-1185">Reference proteome</keyword>
<dbReference type="GO" id="GO:0000976">
    <property type="term" value="F:transcription cis-regulatory region binding"/>
    <property type="evidence" value="ECO:0007669"/>
    <property type="project" value="TreeGrafter"/>
</dbReference>
<dbReference type="Pfam" id="PF00440">
    <property type="entry name" value="TetR_N"/>
    <property type="match status" value="1"/>
</dbReference>
<evidence type="ECO:0000256" key="2">
    <source>
        <dbReference type="ARBA" id="ARBA00023125"/>
    </source>
</evidence>
<dbReference type="SUPFAM" id="SSF48498">
    <property type="entry name" value="Tetracyclin repressor-like, C-terminal domain"/>
    <property type="match status" value="1"/>
</dbReference>
<dbReference type="Proteomes" id="UP000430692">
    <property type="component" value="Unassembled WGS sequence"/>
</dbReference>
<evidence type="ECO:0000256" key="4">
    <source>
        <dbReference type="PROSITE-ProRule" id="PRU00335"/>
    </source>
</evidence>
<feature type="domain" description="HTH tetR-type" evidence="5">
    <location>
        <begin position="5"/>
        <end position="65"/>
    </location>
</feature>
<reference evidence="6 7" key="1">
    <citation type="submission" date="2019-12" db="EMBL/GenBank/DDBJ databases">
        <title>Whole-genome analyses of novel actinobacteria.</title>
        <authorList>
            <person name="Sahin N."/>
            <person name="Saygin H."/>
        </authorList>
    </citation>
    <scope>NUCLEOTIDE SEQUENCE [LARGE SCALE GENOMIC DNA]</scope>
    <source>
        <strain evidence="6 7">KC615</strain>
    </source>
</reference>
<dbReference type="Gene3D" id="1.10.357.10">
    <property type="entry name" value="Tetracycline Repressor, domain 2"/>
    <property type="match status" value="1"/>
</dbReference>
<organism evidence="6 7">
    <name type="scientific">Shimazuella alba</name>
    <dbReference type="NCBI Taxonomy" id="2690964"/>
    <lineage>
        <taxon>Bacteria</taxon>
        <taxon>Bacillati</taxon>
        <taxon>Bacillota</taxon>
        <taxon>Bacilli</taxon>
        <taxon>Bacillales</taxon>
        <taxon>Thermoactinomycetaceae</taxon>
        <taxon>Shimazuella</taxon>
    </lineage>
</organism>
<dbReference type="PANTHER" id="PTHR30055:SF234">
    <property type="entry name" value="HTH-TYPE TRANSCRIPTIONAL REGULATOR BETI"/>
    <property type="match status" value="1"/>
</dbReference>
<dbReference type="PROSITE" id="PS01081">
    <property type="entry name" value="HTH_TETR_1"/>
    <property type="match status" value="1"/>
</dbReference>
<proteinExistence type="predicted"/>
<sequence>MPQKLYEKEKILEACLAVFAQYGYKNTSTGKLAEAAGISKALIFHHFKSKKKLYFSLLEHCYQKGGQAFRMDTVLKDGDFFQAVSLSMQNKFEYYRKNPNESKLVYEAFYLTPDELKADLEDEYGDVFQEKDQLWEQLFSRVSLQSGIKRNEAMEFLMMTLEHFEKQFLTELTDKNAIDDEYAMRLYEKMDRFCHMVRNGIETSD</sequence>
<comment type="caution">
    <text evidence="6">The sequence shown here is derived from an EMBL/GenBank/DDBJ whole genome shotgun (WGS) entry which is preliminary data.</text>
</comment>
<dbReference type="InterPro" id="IPR036271">
    <property type="entry name" value="Tet_transcr_reg_TetR-rel_C_sf"/>
</dbReference>
<dbReference type="PRINTS" id="PR00455">
    <property type="entry name" value="HTHTETR"/>
</dbReference>
<dbReference type="InterPro" id="IPR009057">
    <property type="entry name" value="Homeodomain-like_sf"/>
</dbReference>
<accession>A0A6I4VTN8</accession>
<evidence type="ECO:0000256" key="1">
    <source>
        <dbReference type="ARBA" id="ARBA00023015"/>
    </source>
</evidence>
<evidence type="ECO:0000256" key="3">
    <source>
        <dbReference type="ARBA" id="ARBA00023163"/>
    </source>
</evidence>
<name>A0A6I4VTN8_9BACL</name>
<evidence type="ECO:0000259" key="5">
    <source>
        <dbReference type="PROSITE" id="PS50977"/>
    </source>
</evidence>